<keyword evidence="2" id="KW-1185">Reference proteome</keyword>
<sequence length="147" mass="17459">MTYTTQKTTQLPTNCANCPQFHNYRDNRGGGWCNFYDRFAKEHHPFTHDCKLNYLDSEDILRSEHEAGSLVKLIDSHKDHSQWTTYVVVGKKYNPNRYQNTKTFLNQTDWYYRLATIEKLEVTQQWVAEDEICHYDQADIINPIGEF</sequence>
<dbReference type="Proteomes" id="UP000320055">
    <property type="component" value="Unassembled WGS sequence"/>
</dbReference>
<dbReference type="OrthoDB" id="424853at2"/>
<organism evidence="1 2">
    <name type="scientific">Hyella patelloides LEGE 07179</name>
    <dbReference type="NCBI Taxonomy" id="945734"/>
    <lineage>
        <taxon>Bacteria</taxon>
        <taxon>Bacillati</taxon>
        <taxon>Cyanobacteriota</taxon>
        <taxon>Cyanophyceae</taxon>
        <taxon>Pleurocapsales</taxon>
        <taxon>Hyellaceae</taxon>
        <taxon>Hyella</taxon>
    </lineage>
</organism>
<dbReference type="RefSeq" id="WP_144875170.1">
    <property type="nucleotide sequence ID" value="NZ_LR214170.1"/>
</dbReference>
<evidence type="ECO:0000313" key="2">
    <source>
        <dbReference type="Proteomes" id="UP000320055"/>
    </source>
</evidence>
<accession>A0A563VYH5</accession>
<reference evidence="1 2" key="1">
    <citation type="submission" date="2019-01" db="EMBL/GenBank/DDBJ databases">
        <authorList>
            <person name="Brito A."/>
        </authorList>
    </citation>
    <scope>NUCLEOTIDE SEQUENCE [LARGE SCALE GENOMIC DNA]</scope>
    <source>
        <strain evidence="1">1</strain>
    </source>
</reference>
<gene>
    <name evidence="1" type="ORF">H1P_4350008</name>
</gene>
<dbReference type="EMBL" id="CAACVJ010000374">
    <property type="protein sequence ID" value="VEP16323.1"/>
    <property type="molecule type" value="Genomic_DNA"/>
</dbReference>
<name>A0A563VYH5_9CYAN</name>
<evidence type="ECO:0000313" key="1">
    <source>
        <dbReference type="EMBL" id="VEP16323.1"/>
    </source>
</evidence>
<protein>
    <submittedName>
        <fullName evidence="1">Uncharacterized protein</fullName>
    </submittedName>
</protein>
<dbReference type="AlphaFoldDB" id="A0A563VYH5"/>
<proteinExistence type="predicted"/>